<dbReference type="EMBL" id="FPHN01000249">
    <property type="protein sequence ID" value="SFV68507.1"/>
    <property type="molecule type" value="Genomic_DNA"/>
</dbReference>
<proteinExistence type="predicted"/>
<accession>A0A1W1CS48</accession>
<organism evidence="1">
    <name type="scientific">hydrothermal vent metagenome</name>
    <dbReference type="NCBI Taxonomy" id="652676"/>
    <lineage>
        <taxon>unclassified sequences</taxon>
        <taxon>metagenomes</taxon>
        <taxon>ecological metagenomes</taxon>
    </lineage>
</organism>
<gene>
    <name evidence="1" type="ORF">MNB_SV-14-488</name>
</gene>
<reference evidence="1" key="1">
    <citation type="submission" date="2016-10" db="EMBL/GenBank/DDBJ databases">
        <authorList>
            <person name="de Groot N.N."/>
        </authorList>
    </citation>
    <scope>NUCLEOTIDE SEQUENCE</scope>
</reference>
<dbReference type="AlphaFoldDB" id="A0A1W1CS48"/>
<name>A0A1W1CS48_9ZZZZ</name>
<evidence type="ECO:0000313" key="1">
    <source>
        <dbReference type="EMBL" id="SFV68507.1"/>
    </source>
</evidence>
<sequence length="51" mass="5703">MGYISFLGTFFIGATSSFLGVLSLEHPVKNSIVAKRKNFIRIEYLIIGDTH</sequence>
<protein>
    <submittedName>
        <fullName evidence="1">Uncharacterized protein</fullName>
    </submittedName>
</protein>